<reference evidence="14" key="2">
    <citation type="submission" date="2020-06" db="EMBL/GenBank/DDBJ databases">
        <authorList>
            <person name="Sheffer M."/>
        </authorList>
    </citation>
    <scope>NUCLEOTIDE SEQUENCE</scope>
</reference>
<evidence type="ECO:0000259" key="12">
    <source>
        <dbReference type="PROSITE" id="PS50835"/>
    </source>
</evidence>
<dbReference type="InterPro" id="IPR013783">
    <property type="entry name" value="Ig-like_fold"/>
</dbReference>
<keyword evidence="15" id="KW-1185">Reference proteome</keyword>
<dbReference type="PANTHER" id="PTHR13817">
    <property type="entry name" value="TITIN"/>
    <property type="match status" value="1"/>
</dbReference>
<dbReference type="FunFam" id="2.60.40.10:FF:000719">
    <property type="entry name" value="nephrin isoform X1"/>
    <property type="match status" value="1"/>
</dbReference>
<dbReference type="SMART" id="SM00409">
    <property type="entry name" value="IG"/>
    <property type="match status" value="3"/>
</dbReference>
<keyword evidence="4" id="KW-0677">Repeat</keyword>
<dbReference type="InterPro" id="IPR003599">
    <property type="entry name" value="Ig_sub"/>
</dbReference>
<proteinExistence type="predicted"/>
<keyword evidence="7 11" id="KW-0472">Membrane</keyword>
<dbReference type="Pfam" id="PF07679">
    <property type="entry name" value="I-set"/>
    <property type="match status" value="1"/>
</dbReference>
<feature type="domain" description="Ig-like" evidence="12">
    <location>
        <begin position="27"/>
        <end position="131"/>
    </location>
</feature>
<reference evidence="14" key="1">
    <citation type="journal article" date="2020" name="bioRxiv">
        <title>Chromosome-level reference genome of the European wasp spider Argiope bruennichi: a resource for studies on range expansion and evolutionary adaptation.</title>
        <authorList>
            <person name="Sheffer M.M."/>
            <person name="Hoppe A."/>
            <person name="Krehenwinkel H."/>
            <person name="Uhl G."/>
            <person name="Kuss A.W."/>
            <person name="Jensen L."/>
            <person name="Jensen C."/>
            <person name="Gillespie R.G."/>
            <person name="Hoff K.J."/>
            <person name="Prost S."/>
        </authorList>
    </citation>
    <scope>NUCLEOTIDE SEQUENCE</scope>
</reference>
<feature type="region of interest" description="Disordered" evidence="10">
    <location>
        <begin position="750"/>
        <end position="773"/>
    </location>
</feature>
<dbReference type="InterPro" id="IPR036116">
    <property type="entry name" value="FN3_sf"/>
</dbReference>
<dbReference type="Proteomes" id="UP000807504">
    <property type="component" value="Unassembled WGS sequence"/>
</dbReference>
<gene>
    <name evidence="14" type="ORF">HNY73_000973</name>
</gene>
<dbReference type="InterPro" id="IPR013098">
    <property type="entry name" value="Ig_I-set"/>
</dbReference>
<dbReference type="PROSITE" id="PS50835">
    <property type="entry name" value="IG_LIKE"/>
    <property type="match status" value="4"/>
</dbReference>
<dbReference type="FunFam" id="2.60.40.10:FF:000678">
    <property type="entry name" value="Down syndrome cell adhesion molecule-like protein Dscam2"/>
    <property type="match status" value="1"/>
</dbReference>
<dbReference type="InterPro" id="IPR056754">
    <property type="entry name" value="DSCAM/DSCAML_C"/>
</dbReference>
<evidence type="ECO:0000256" key="4">
    <source>
        <dbReference type="ARBA" id="ARBA00022737"/>
    </source>
</evidence>
<comment type="subcellular location">
    <subcellularLocation>
        <location evidence="1">Membrane</location>
        <topology evidence="1">Single-pass membrane protein</topology>
    </subcellularLocation>
</comment>
<sequence length="950" mass="106374">MDLASGHPGRPFQLLFKGNSIKFNGWTKVASFAFKDNLHEGMLTAVTCIVDSGDGPLTTRWLKDGQILWKKKGIGRHCYVRARRSKGRLLPLNQRQRVYPNGTLVIEGVQPRVDDGRYSCEVTSNQGIPVSRSFRILVRTGPKVASFAFKDNLHEGMLTAVTCIVDSGDGPLTTRWLKDGQILLEEELDATVMYAQEGRVSTLTIKELAYKHNGNYTCVTTNDVATGSFSAILTVKVPPRWVLEPSDIIAISGRPAKISCQADGVPHPHIRWKKATGGDKYYPSAMANNGVGMGLSTVVKLTVHSAPQFHFKFKVLGARRGERTLIDCTSFGNKPMSFIWRKQGIVIDPSIEPRYKLVDEELVDGDRTTLIIEKAERKDSALFTCTAINDYGEDSMNIQLTVQDIPDAPQNLEVHDISSRNVRLTWNKPFDGNSPILQYTVMWRQINGEVVGGPISVPGTETTLTVRGLRPKTRYFFRVKCQNSLGESQFGAEVAATTLEEPPRHAPEEVRAITLSSRAINVTWKAPIEDSDDSIEGYYVGYKLYGSSDTFTFKPVESIKGRTQYFIVTNLNRFTEYSVVVQAFNSRGAGPPSEEVMARTLEFAPIAPDKRMLLTVNKTTVTVNLNSWHNGGCPISFFVIQYKPSGHHEWTLVSNNIIPEQQTITITDLTPGAWYSLLMTARNDAGSTDAEYVFATLTLTGEYPPRPSEVSDVNGAFYRHLTITVPVVSSTIVLVAVLCVVCIITRRRTSSRNPRVPDGTDNREPVKPDGMPLSVTYDSSQEPTYYPSPYATSSAPGFSREHCVQSSHQQQNMGTFGSGRCGYAYDIPYPQRREEKFEGNYESSIVYLPAYHRTGSQLRNHQEQAIYEIPDLGRRKQDSSISWRETGDGNSSIDSDDNEDDLILSSKDRMYREEARESETECDRLWKNFECSQYEESKRWSSDRERVVLT</sequence>
<dbReference type="GO" id="GO:0016020">
    <property type="term" value="C:membrane"/>
    <property type="evidence" value="ECO:0007669"/>
    <property type="project" value="UniProtKB-SubCell"/>
</dbReference>
<feature type="domain" description="Ig-like" evidence="12">
    <location>
        <begin position="142"/>
        <end position="234"/>
    </location>
</feature>
<dbReference type="AlphaFoldDB" id="A0A8T0G2F6"/>
<dbReference type="InterPro" id="IPR003598">
    <property type="entry name" value="Ig_sub2"/>
</dbReference>
<evidence type="ECO:0000256" key="1">
    <source>
        <dbReference type="ARBA" id="ARBA00004167"/>
    </source>
</evidence>
<feature type="region of interest" description="Disordered" evidence="10">
    <location>
        <begin position="877"/>
        <end position="900"/>
    </location>
</feature>
<keyword evidence="9" id="KW-0393">Immunoglobulin domain</keyword>
<keyword evidence="2 11" id="KW-0812">Transmembrane</keyword>
<dbReference type="Pfam" id="PF25059">
    <property type="entry name" value="FN3_DSCAM-DSCAML_C"/>
    <property type="match status" value="1"/>
</dbReference>
<comment type="caution">
    <text evidence="14">The sequence shown here is derived from an EMBL/GenBank/DDBJ whole genome shotgun (WGS) entry which is preliminary data.</text>
</comment>
<evidence type="ECO:0000256" key="6">
    <source>
        <dbReference type="ARBA" id="ARBA00022989"/>
    </source>
</evidence>
<accession>A0A8T0G2F6</accession>
<keyword evidence="5" id="KW-0130">Cell adhesion</keyword>
<keyword evidence="3" id="KW-0732">Signal</keyword>
<dbReference type="Pfam" id="PF13927">
    <property type="entry name" value="Ig_3"/>
    <property type="match status" value="1"/>
</dbReference>
<feature type="domain" description="Fibronectin type-III" evidence="13">
    <location>
        <begin position="408"/>
        <end position="501"/>
    </location>
</feature>
<evidence type="ECO:0000313" key="14">
    <source>
        <dbReference type="EMBL" id="KAF8796618.1"/>
    </source>
</evidence>
<evidence type="ECO:0000259" key="13">
    <source>
        <dbReference type="PROSITE" id="PS50853"/>
    </source>
</evidence>
<keyword evidence="6 11" id="KW-1133">Transmembrane helix</keyword>
<evidence type="ECO:0000256" key="7">
    <source>
        <dbReference type="ARBA" id="ARBA00023136"/>
    </source>
</evidence>
<dbReference type="FunFam" id="2.60.40.10:FF:000333">
    <property type="entry name" value="Down syndrome cell adhesion molecule"/>
    <property type="match status" value="1"/>
</dbReference>
<dbReference type="GO" id="GO:0009653">
    <property type="term" value="P:anatomical structure morphogenesis"/>
    <property type="evidence" value="ECO:0007669"/>
    <property type="project" value="UniProtKB-ARBA"/>
</dbReference>
<dbReference type="InterPro" id="IPR050964">
    <property type="entry name" value="Striated_Muscle_Regulatory"/>
</dbReference>
<dbReference type="GO" id="GO:0007155">
    <property type="term" value="P:cell adhesion"/>
    <property type="evidence" value="ECO:0007669"/>
    <property type="project" value="UniProtKB-KW"/>
</dbReference>
<dbReference type="SMART" id="SM00408">
    <property type="entry name" value="IGc2"/>
    <property type="match status" value="3"/>
</dbReference>
<feature type="compositionally biased region" description="Basic and acidic residues" evidence="10">
    <location>
        <begin position="758"/>
        <end position="767"/>
    </location>
</feature>
<dbReference type="PANTHER" id="PTHR13817:SF166">
    <property type="entry name" value="NEURONAL IGCAM-RELATED"/>
    <property type="match status" value="1"/>
</dbReference>
<evidence type="ECO:0000313" key="15">
    <source>
        <dbReference type="Proteomes" id="UP000807504"/>
    </source>
</evidence>
<name>A0A8T0G2F6_ARGBR</name>
<dbReference type="Pfam" id="PF00041">
    <property type="entry name" value="fn3"/>
    <property type="match status" value="2"/>
</dbReference>
<feature type="domain" description="Fibronectin type-III" evidence="13">
    <location>
        <begin position="506"/>
        <end position="603"/>
    </location>
</feature>
<evidence type="ECO:0000256" key="9">
    <source>
        <dbReference type="ARBA" id="ARBA00023319"/>
    </source>
</evidence>
<feature type="domain" description="Ig-like" evidence="12">
    <location>
        <begin position="307"/>
        <end position="403"/>
    </location>
</feature>
<keyword evidence="8" id="KW-1015">Disulfide bond</keyword>
<dbReference type="InterPro" id="IPR003961">
    <property type="entry name" value="FN3_dom"/>
</dbReference>
<dbReference type="PROSITE" id="PS50853">
    <property type="entry name" value="FN3"/>
    <property type="match status" value="3"/>
</dbReference>
<organism evidence="14 15">
    <name type="scientific">Argiope bruennichi</name>
    <name type="common">Wasp spider</name>
    <name type="synonym">Aranea bruennichi</name>
    <dbReference type="NCBI Taxonomy" id="94029"/>
    <lineage>
        <taxon>Eukaryota</taxon>
        <taxon>Metazoa</taxon>
        <taxon>Ecdysozoa</taxon>
        <taxon>Arthropoda</taxon>
        <taxon>Chelicerata</taxon>
        <taxon>Arachnida</taxon>
        <taxon>Araneae</taxon>
        <taxon>Araneomorphae</taxon>
        <taxon>Entelegynae</taxon>
        <taxon>Araneoidea</taxon>
        <taxon>Araneidae</taxon>
        <taxon>Argiope</taxon>
    </lineage>
</organism>
<evidence type="ECO:0000256" key="2">
    <source>
        <dbReference type="ARBA" id="ARBA00022692"/>
    </source>
</evidence>
<feature type="domain" description="Fibronectin type-III" evidence="13">
    <location>
        <begin position="607"/>
        <end position="703"/>
    </location>
</feature>
<protein>
    <submittedName>
        <fullName evidence="14">Down syndrome cell adhesion molecule-like</fullName>
    </submittedName>
</protein>
<feature type="transmembrane region" description="Helical" evidence="11">
    <location>
        <begin position="723"/>
        <end position="745"/>
    </location>
</feature>
<dbReference type="FunFam" id="2.60.40.10:FF:000028">
    <property type="entry name" value="Neuronal cell adhesion molecule"/>
    <property type="match status" value="1"/>
</dbReference>
<dbReference type="Gene3D" id="2.60.40.10">
    <property type="entry name" value="Immunoglobulins"/>
    <property type="match status" value="7"/>
</dbReference>
<dbReference type="InterPro" id="IPR007110">
    <property type="entry name" value="Ig-like_dom"/>
</dbReference>
<dbReference type="CDD" id="cd00063">
    <property type="entry name" value="FN3"/>
    <property type="match status" value="3"/>
</dbReference>
<dbReference type="SUPFAM" id="SSF49265">
    <property type="entry name" value="Fibronectin type III"/>
    <property type="match status" value="2"/>
</dbReference>
<dbReference type="GO" id="GO:0030154">
    <property type="term" value="P:cell differentiation"/>
    <property type="evidence" value="ECO:0007669"/>
    <property type="project" value="UniProtKB-ARBA"/>
</dbReference>
<dbReference type="SUPFAM" id="SSF48726">
    <property type="entry name" value="Immunoglobulin"/>
    <property type="match status" value="4"/>
</dbReference>
<dbReference type="EMBL" id="JABXBU010000001">
    <property type="protein sequence ID" value="KAF8796618.1"/>
    <property type="molecule type" value="Genomic_DNA"/>
</dbReference>
<evidence type="ECO:0000256" key="3">
    <source>
        <dbReference type="ARBA" id="ARBA00022729"/>
    </source>
</evidence>
<dbReference type="InterPro" id="IPR036179">
    <property type="entry name" value="Ig-like_dom_sf"/>
</dbReference>
<evidence type="ECO:0000256" key="10">
    <source>
        <dbReference type="SAM" id="MobiDB-lite"/>
    </source>
</evidence>
<evidence type="ECO:0000256" key="11">
    <source>
        <dbReference type="SAM" id="Phobius"/>
    </source>
</evidence>
<evidence type="ECO:0000256" key="8">
    <source>
        <dbReference type="ARBA" id="ARBA00023157"/>
    </source>
</evidence>
<evidence type="ECO:0000256" key="5">
    <source>
        <dbReference type="ARBA" id="ARBA00022889"/>
    </source>
</evidence>
<feature type="domain" description="Ig-like" evidence="12">
    <location>
        <begin position="239"/>
        <end position="274"/>
    </location>
</feature>
<dbReference type="SMART" id="SM00060">
    <property type="entry name" value="FN3"/>
    <property type="match status" value="3"/>
</dbReference>
<dbReference type="PRINTS" id="PR00014">
    <property type="entry name" value="FNTYPEIII"/>
</dbReference>